<protein>
    <submittedName>
        <fullName evidence="1">2001_t:CDS:1</fullName>
    </submittedName>
</protein>
<name>A0ACA9M247_9GLOM</name>
<evidence type="ECO:0000313" key="2">
    <source>
        <dbReference type="Proteomes" id="UP000789702"/>
    </source>
</evidence>
<sequence>MTFNEAKVEWQVLLMMKINRKNYNDDLEEGSGILNSEPITWE</sequence>
<dbReference type="EMBL" id="CAJVPU010006852">
    <property type="protein sequence ID" value="CAG8565311.1"/>
    <property type="molecule type" value="Genomic_DNA"/>
</dbReference>
<reference evidence="1" key="1">
    <citation type="submission" date="2021-06" db="EMBL/GenBank/DDBJ databases">
        <authorList>
            <person name="Kallberg Y."/>
            <person name="Tangrot J."/>
            <person name="Rosling A."/>
        </authorList>
    </citation>
    <scope>NUCLEOTIDE SEQUENCE</scope>
    <source>
        <strain evidence="1">IL203A</strain>
    </source>
</reference>
<evidence type="ECO:0000313" key="1">
    <source>
        <dbReference type="EMBL" id="CAG8565311.1"/>
    </source>
</evidence>
<proteinExistence type="predicted"/>
<feature type="non-terminal residue" evidence="1">
    <location>
        <position position="42"/>
    </location>
</feature>
<comment type="caution">
    <text evidence="1">The sequence shown here is derived from an EMBL/GenBank/DDBJ whole genome shotgun (WGS) entry which is preliminary data.</text>
</comment>
<gene>
    <name evidence="1" type="ORF">DHETER_LOCUS5824</name>
</gene>
<dbReference type="Proteomes" id="UP000789702">
    <property type="component" value="Unassembled WGS sequence"/>
</dbReference>
<accession>A0ACA9M247</accession>
<keyword evidence="2" id="KW-1185">Reference proteome</keyword>
<organism evidence="1 2">
    <name type="scientific">Dentiscutata heterogama</name>
    <dbReference type="NCBI Taxonomy" id="1316150"/>
    <lineage>
        <taxon>Eukaryota</taxon>
        <taxon>Fungi</taxon>
        <taxon>Fungi incertae sedis</taxon>
        <taxon>Mucoromycota</taxon>
        <taxon>Glomeromycotina</taxon>
        <taxon>Glomeromycetes</taxon>
        <taxon>Diversisporales</taxon>
        <taxon>Gigasporaceae</taxon>
        <taxon>Dentiscutata</taxon>
    </lineage>
</organism>